<dbReference type="SUPFAM" id="SSF54001">
    <property type="entry name" value="Cysteine proteinases"/>
    <property type="match status" value="1"/>
</dbReference>
<reference evidence="3" key="1">
    <citation type="submission" date="2014-11" db="EMBL/GenBank/DDBJ databases">
        <authorList>
            <person name="Otto D Thomas"/>
            <person name="Naeem Raeece"/>
        </authorList>
    </citation>
    <scope>NUCLEOTIDE SEQUENCE</scope>
</reference>
<feature type="domain" description="OTU" evidence="2">
    <location>
        <begin position="80"/>
        <end position="206"/>
    </location>
</feature>
<feature type="region of interest" description="Disordered" evidence="1">
    <location>
        <begin position="12"/>
        <end position="46"/>
    </location>
</feature>
<dbReference type="PANTHER" id="PTHR12419">
    <property type="entry name" value="OTU DOMAIN CONTAINING PROTEIN"/>
    <property type="match status" value="1"/>
</dbReference>
<dbReference type="GO" id="GO:0004843">
    <property type="term" value="F:cysteine-type deubiquitinase activity"/>
    <property type="evidence" value="ECO:0007669"/>
    <property type="project" value="TreeGrafter"/>
</dbReference>
<feature type="compositionally biased region" description="Basic and acidic residues" evidence="1">
    <location>
        <begin position="34"/>
        <end position="46"/>
    </location>
</feature>
<dbReference type="InterPro" id="IPR038765">
    <property type="entry name" value="Papain-like_cys_pep_sf"/>
</dbReference>
<dbReference type="PROSITE" id="PS50802">
    <property type="entry name" value="OTU"/>
    <property type="match status" value="1"/>
</dbReference>
<dbReference type="EMBL" id="CDMZ01001104">
    <property type="protein sequence ID" value="CEM27273.1"/>
    <property type="molecule type" value="Genomic_DNA"/>
</dbReference>
<organism evidence="3">
    <name type="scientific">Chromera velia CCMP2878</name>
    <dbReference type="NCBI Taxonomy" id="1169474"/>
    <lineage>
        <taxon>Eukaryota</taxon>
        <taxon>Sar</taxon>
        <taxon>Alveolata</taxon>
        <taxon>Colpodellida</taxon>
        <taxon>Chromeraceae</taxon>
        <taxon>Chromera</taxon>
    </lineage>
</organism>
<dbReference type="GO" id="GO:0016579">
    <property type="term" value="P:protein deubiquitination"/>
    <property type="evidence" value="ECO:0007669"/>
    <property type="project" value="TreeGrafter"/>
</dbReference>
<dbReference type="CDD" id="cd22771">
    <property type="entry name" value="OTU_plant_OTU7-like"/>
    <property type="match status" value="1"/>
</dbReference>
<dbReference type="AlphaFoldDB" id="A0A0G4GDC3"/>
<evidence type="ECO:0000256" key="1">
    <source>
        <dbReference type="SAM" id="MobiDB-lite"/>
    </source>
</evidence>
<protein>
    <recommendedName>
        <fullName evidence="2">OTU domain-containing protein</fullName>
    </recommendedName>
</protein>
<name>A0A0G4GDC3_9ALVE</name>
<gene>
    <name evidence="3" type="ORF">Cvel_625</name>
</gene>
<dbReference type="InterPro" id="IPR050704">
    <property type="entry name" value="Peptidase_C85-like"/>
</dbReference>
<proteinExistence type="predicted"/>
<sequence>MPSMAEFLAKKKAAKAAGGGGPVLNLNANTQSPADEKAAAKPEEKAPTGGLCLVQQIKKSEMQWNQELEQLNEYLKKNRLCLRKVERDGNCMFTSWSVQLYGNEDRHAELRQRAVEYLKKHREEYEAFLEDGEKFERYCERMAESGTWGGQMELQMLGALFGCNVLLHQIKDGKPHHTELKTVEEDKPCLQLAYLGGEHYDSVVPEMETETEKEEANGKSEKEPDLSSLPSLEELMKKLDISR</sequence>
<dbReference type="PANTHER" id="PTHR12419:SF7">
    <property type="entry name" value="OTU DOMAIN-CONTAINING PROTEIN 3"/>
    <property type="match status" value="1"/>
</dbReference>
<evidence type="ECO:0000259" key="2">
    <source>
        <dbReference type="PROSITE" id="PS50802"/>
    </source>
</evidence>
<evidence type="ECO:0000313" key="3">
    <source>
        <dbReference type="EMBL" id="CEM27273.1"/>
    </source>
</evidence>
<dbReference type="InterPro" id="IPR003323">
    <property type="entry name" value="OTU_dom"/>
</dbReference>
<feature type="compositionally biased region" description="Basic and acidic residues" evidence="1">
    <location>
        <begin position="214"/>
        <end position="225"/>
    </location>
</feature>
<dbReference type="PhylomeDB" id="A0A0G4GDC3"/>
<dbReference type="VEuPathDB" id="CryptoDB:Cvel_625"/>
<accession>A0A0G4GDC3</accession>
<dbReference type="Pfam" id="PF02338">
    <property type="entry name" value="OTU"/>
    <property type="match status" value="1"/>
</dbReference>
<feature type="region of interest" description="Disordered" evidence="1">
    <location>
        <begin position="203"/>
        <end position="243"/>
    </location>
</feature>
<dbReference type="Gene3D" id="3.90.70.80">
    <property type="match status" value="1"/>
</dbReference>
<feature type="compositionally biased region" description="Basic and acidic residues" evidence="1">
    <location>
        <begin position="234"/>
        <end position="243"/>
    </location>
</feature>